<dbReference type="Proteomes" id="UP000290283">
    <property type="component" value="Unassembled WGS sequence"/>
</dbReference>
<feature type="domain" description="Secretion system C-terminal sorting" evidence="3">
    <location>
        <begin position="841"/>
        <end position="914"/>
    </location>
</feature>
<dbReference type="Pfam" id="PF18962">
    <property type="entry name" value="Por_Secre_tail"/>
    <property type="match status" value="1"/>
</dbReference>
<dbReference type="OrthoDB" id="9805017at2"/>
<dbReference type="NCBIfam" id="TIGR04183">
    <property type="entry name" value="Por_Secre_tail"/>
    <property type="match status" value="1"/>
</dbReference>
<accession>A0A4Q1K5D9</accession>
<dbReference type="InterPro" id="IPR026444">
    <property type="entry name" value="Secre_tail"/>
</dbReference>
<comment type="caution">
    <text evidence="4">The sequence shown here is derived from an EMBL/GenBank/DDBJ whole genome shotgun (WGS) entry which is preliminary data.</text>
</comment>
<evidence type="ECO:0000259" key="3">
    <source>
        <dbReference type="Pfam" id="PF18962"/>
    </source>
</evidence>
<evidence type="ECO:0000313" key="4">
    <source>
        <dbReference type="EMBL" id="RXR20710.1"/>
    </source>
</evidence>
<reference evidence="5" key="1">
    <citation type="submission" date="2019-01" db="EMBL/GenBank/DDBJ databases">
        <title>Cytophagaceae bacterium strain CAR-16.</title>
        <authorList>
            <person name="Chen W.-M."/>
        </authorList>
    </citation>
    <scope>NUCLEOTIDE SEQUENCE [LARGE SCALE GENOMIC DNA]</scope>
    <source>
        <strain evidence="5">LLJ-11</strain>
    </source>
</reference>
<proteinExistence type="predicted"/>
<dbReference type="AlphaFoldDB" id="A0A4Q1K5D9"/>
<feature type="signal peptide" evidence="2">
    <location>
        <begin position="1"/>
        <end position="19"/>
    </location>
</feature>
<sequence length="916" mass="97132">MKKQLLVVTLLLFSAVNFAQQQNRHWYFGTHAHLNFAGGTITQPASEIMPSGNDFWGMEGCATISDYNTGDLLLYSDGKTILGANHQPIVNGTNLMGDMSSSQNIVFLPRPGNRNNFYAFTTNGITSYEAGLFFSEITIDPCTRVATVLNNASGTNTTPLLNHFGNQIGNEYECITTAKHSNGVDYWVIAQVNDFIYSYLVTSNGVVDGAGVANRPFSSYLVPTPPHGTASVGDTGKLKISQSDISPNVVRIAKAVTYQGVHSVRAGTFNRSTGVVVFNNNFGLAASAYGVEFSFNGNILYYSEGNNKIKRRNMLTNAALSDFIVPVNTSCSVLEVQLAPDNNIYVSNRRVSLGRISNANLTTATFTANAITLITDATHTTATKSEIGLPQLIQQHQQAPVPIVTLVANNDSIFMNSCTTTTSTVTVQANDTMNGTAIASPLSGLVIVPLSAASPTPTNGGITLNANGTITLLAGTPVGIYTLTYQICTLGSCPSCSNIGIIKVDVSGSSNVLVAANDSFSYDECIPMKMNVKYANPTYPDTLNGNPILATTPGITVQQVPGSLNPIPTTGSISLGTNGIITIGVGTPTGIYKLKYKLLLNDSCASQSNEAVVTITVTQSATPQTIVITDAYVGVAAGTTSIDSILVNDTIGGIPCNSSNVVVMPYPGTQLPGITLNPDGTVTVAAGTPNGDYSIAYYLCQPCLSTNCTSPRKVYVTVGLRANPDSIYFDSNGNYVSGNLNVFTNDVYGASPVTPSAVSITYTPNPYFSIDTNVGSPTYGDIIVSLGLPTGWFHYQSNYTICELANPSSCATATVELWGEAAGRTSNNELKTESKIGVVSVYPNPSSGVFSIQLDHQHSSETNVKVAVYTALGQVVVEKTIPQNNPQIDLSNFVNGTYFLKIQRGEETINKIIVKK</sequence>
<keyword evidence="5" id="KW-1185">Reference proteome</keyword>
<keyword evidence="1 2" id="KW-0732">Signal</keyword>
<dbReference type="EMBL" id="SBKO01000001">
    <property type="protein sequence ID" value="RXR20710.1"/>
    <property type="molecule type" value="Genomic_DNA"/>
</dbReference>
<dbReference type="RefSeq" id="WP_129433864.1">
    <property type="nucleotide sequence ID" value="NZ_SBKO01000001.1"/>
</dbReference>
<protein>
    <submittedName>
        <fullName evidence="4">T9SS type A sorting domain-containing protein</fullName>
    </submittedName>
</protein>
<feature type="chain" id="PRO_5020695872" evidence="2">
    <location>
        <begin position="20"/>
        <end position="916"/>
    </location>
</feature>
<evidence type="ECO:0000256" key="2">
    <source>
        <dbReference type="SAM" id="SignalP"/>
    </source>
</evidence>
<organism evidence="4 5">
    <name type="scientific">Flavobacterium amnicola</name>
    <dbReference type="NCBI Taxonomy" id="2506422"/>
    <lineage>
        <taxon>Bacteria</taxon>
        <taxon>Pseudomonadati</taxon>
        <taxon>Bacteroidota</taxon>
        <taxon>Flavobacteriia</taxon>
        <taxon>Flavobacteriales</taxon>
        <taxon>Flavobacteriaceae</taxon>
        <taxon>Flavobacterium</taxon>
    </lineage>
</organism>
<evidence type="ECO:0000313" key="5">
    <source>
        <dbReference type="Proteomes" id="UP000290283"/>
    </source>
</evidence>
<gene>
    <name evidence="4" type="ORF">EQG63_01900</name>
</gene>
<dbReference type="SUPFAM" id="SSF101898">
    <property type="entry name" value="NHL repeat"/>
    <property type="match status" value="1"/>
</dbReference>
<name>A0A4Q1K5D9_9FLAO</name>
<evidence type="ECO:0000256" key="1">
    <source>
        <dbReference type="ARBA" id="ARBA00022729"/>
    </source>
</evidence>